<evidence type="ECO:0000256" key="5">
    <source>
        <dbReference type="ARBA" id="ARBA00023136"/>
    </source>
</evidence>
<evidence type="ECO:0000313" key="8">
    <source>
        <dbReference type="EMBL" id="MBA8916172.1"/>
    </source>
</evidence>
<feature type="compositionally biased region" description="Low complexity" evidence="7">
    <location>
        <begin position="672"/>
        <end position="691"/>
    </location>
</feature>
<keyword evidence="4 6" id="KW-1133">Transmembrane helix</keyword>
<dbReference type="EMBL" id="JACJIB010000016">
    <property type="protein sequence ID" value="MBA8916172.1"/>
    <property type="molecule type" value="Genomic_DNA"/>
</dbReference>
<keyword evidence="6" id="KW-0973">c-di-GMP</keyword>
<dbReference type="Proteomes" id="UP000543554">
    <property type="component" value="Unassembled WGS sequence"/>
</dbReference>
<feature type="compositionally biased region" description="Low complexity" evidence="7">
    <location>
        <begin position="63"/>
        <end position="81"/>
    </location>
</feature>
<dbReference type="Gene3D" id="2.60.120.260">
    <property type="entry name" value="Galactose-binding domain-like"/>
    <property type="match status" value="2"/>
</dbReference>
<dbReference type="GO" id="GO:0006011">
    <property type="term" value="P:UDP-alpha-D-glucose metabolic process"/>
    <property type="evidence" value="ECO:0007669"/>
    <property type="project" value="InterPro"/>
</dbReference>
<keyword evidence="6" id="KW-0997">Cell inner membrane</keyword>
<keyword evidence="2 6" id="KW-1003">Cell membrane</keyword>
<comment type="subcellular location">
    <subcellularLocation>
        <location evidence="6">Cell inner membrane</location>
    </subcellularLocation>
    <subcellularLocation>
        <location evidence="1">Cell membrane</location>
        <topology evidence="1">Single-pass membrane protein</topology>
    </subcellularLocation>
</comment>
<evidence type="ECO:0000256" key="2">
    <source>
        <dbReference type="ARBA" id="ARBA00022475"/>
    </source>
</evidence>
<evidence type="ECO:0000256" key="7">
    <source>
        <dbReference type="SAM" id="MobiDB-lite"/>
    </source>
</evidence>
<dbReference type="RefSeq" id="WP_182556885.1">
    <property type="nucleotide sequence ID" value="NZ_BPRF01000001.1"/>
</dbReference>
<proteinExistence type="inferred from homology"/>
<gene>
    <name evidence="8" type="ORF">HNR51_005291</name>
</gene>
<keyword evidence="6" id="KW-0135">Cellulose biosynthesis</keyword>
<comment type="similarity">
    <text evidence="6">Belongs to the AcsB/BcsB family.</text>
</comment>
<dbReference type="GO" id="GO:0030244">
    <property type="term" value="P:cellulose biosynthetic process"/>
    <property type="evidence" value="ECO:0007669"/>
    <property type="project" value="UniProtKB-KW"/>
</dbReference>
<dbReference type="PANTHER" id="PTHR39083">
    <property type="entry name" value="CYCLIC DI-GMP-BINDING PROTEIN"/>
    <property type="match status" value="1"/>
</dbReference>
<dbReference type="GO" id="GO:0005886">
    <property type="term" value="C:plasma membrane"/>
    <property type="evidence" value="ECO:0007669"/>
    <property type="project" value="UniProtKB-SubCell"/>
</dbReference>
<sequence length="881" mass="91717">MSAMTLRPPSRAGFPRHPIVLALALVLACTVAAGPAARAQSFLGSGPAERLTVPPTGDALRKQSPAAPAQPPAQSAAAPAQGRSPGEPADTVRRPQIQATIAPARRLPAGTRGFRLSGEEDMLQYPVYLTEGQVRGAARLRVSYLSAISVAPEGSELTGLVNGTKVGWTRIQAPGAVKVVEFAIPDGVLKAGYNAITLTASQRHRVDCAIEATYELWTQIDPSRSGLVVAPATDLDLKALAALEPDESGALPVGVLLNEKPTLPRLERMIGAVQALAVVSRLARPAVSFGPPLTGRTGVNLLVGTAAEIRGTDGAEDLGPITGPRLALLPPRGNRAPTLVVTGTGPDDLRTATAQLAAAGDAGGSGPGTALAPLIRGYEVQGGERLDLERLGVATREFNGRLLRTRIELRFPADFVPADYGKVMLHLAGGYAAGLDPSAQIVVDINGRNAASVPLPYARGEVFDDQAIPLPLSLWRPGLNSVEISAQLPNASDKVCDTLSPAARQPRFLFLDRTRLEIPALARAVRSPDLAAVKAGAVPFTAAGPRPRLVLPVTDRETADAAATLVARLAIAAKRVIDFELVPDAGGTEGGANLVVAPARALNPVTIQGAGLDPGEIRRIWEGRAETVATPGQFGTEGVLTLDRLRRNLPMRCALPPAAVPVSVAAPASAPVTAPAATPAPAAASAATATPRGVPRPGRPETDEELVARWDQTLSGAAFVPTVLREGWTRLANAALRLRSEATGLMEAPKAGTVPVNPRASLIIAEDSSGIGLDETTVLVTAPNPSMLKASVSCLVDPVVWTRLVGRAAFLDASDGTLTTVEPDHVALIETRTWSLANFRLVSAAWLSLNPGYYVGMTLFMALCLGLATTGLVRQLGRRNS</sequence>
<dbReference type="InterPro" id="IPR018513">
    <property type="entry name" value="Cell_synthase_bac"/>
</dbReference>
<evidence type="ECO:0000256" key="6">
    <source>
        <dbReference type="RuleBase" id="RU365021"/>
    </source>
</evidence>
<keyword evidence="9" id="KW-1185">Reference proteome</keyword>
<comment type="pathway">
    <text evidence="6">Glycan metabolism; bacterial cellulose biosynthesis.</text>
</comment>
<dbReference type="AlphaFoldDB" id="A0AA40VF98"/>
<evidence type="ECO:0000256" key="4">
    <source>
        <dbReference type="ARBA" id="ARBA00022989"/>
    </source>
</evidence>
<evidence type="ECO:0000256" key="3">
    <source>
        <dbReference type="ARBA" id="ARBA00022692"/>
    </source>
</evidence>
<dbReference type="PANTHER" id="PTHR39083:SF1">
    <property type="entry name" value="CYCLIC DI-GMP-BINDING PROTEIN"/>
    <property type="match status" value="1"/>
</dbReference>
<accession>A0AA40VF98</accession>
<comment type="function">
    <text evidence="6">Binds the cellulose synthase activator, bis-(3'-5') cyclic diguanylic acid (c-di-GMP).</text>
</comment>
<dbReference type="Pfam" id="PF03170">
    <property type="entry name" value="BcsB"/>
    <property type="match status" value="1"/>
</dbReference>
<keyword evidence="5 6" id="KW-0472">Membrane</keyword>
<name>A0AA40VF98_9HYPH</name>
<reference evidence="8 9" key="1">
    <citation type="submission" date="2020-08" db="EMBL/GenBank/DDBJ databases">
        <title>Genomic Encyclopedia of Type Strains, Phase IV (KMG-IV): sequencing the most valuable type-strain genomes for metagenomic binning, comparative biology and taxonomic classification.</title>
        <authorList>
            <person name="Goeker M."/>
        </authorList>
    </citation>
    <scope>NUCLEOTIDE SEQUENCE [LARGE SCALE GENOMIC DNA]</scope>
    <source>
        <strain evidence="8 9">DSM 11490</strain>
    </source>
</reference>
<evidence type="ECO:0000256" key="1">
    <source>
        <dbReference type="ARBA" id="ARBA00004162"/>
    </source>
</evidence>
<feature type="region of interest" description="Disordered" evidence="7">
    <location>
        <begin position="46"/>
        <end position="102"/>
    </location>
</feature>
<dbReference type="PROSITE" id="PS51257">
    <property type="entry name" value="PROKAR_LIPOPROTEIN"/>
    <property type="match status" value="1"/>
</dbReference>
<feature type="transmembrane region" description="Helical" evidence="6">
    <location>
        <begin position="853"/>
        <end position="873"/>
    </location>
</feature>
<protein>
    <recommendedName>
        <fullName evidence="6">Cyclic di-GMP-binding protein</fullName>
    </recommendedName>
    <alternativeName>
        <fullName evidence="6">Cellulose synthase regulatory subunit</fullName>
    </alternativeName>
</protein>
<organism evidence="8 9">
    <name type="scientific">Methylorubrum thiocyanatum</name>
    <dbReference type="NCBI Taxonomy" id="47958"/>
    <lineage>
        <taxon>Bacteria</taxon>
        <taxon>Pseudomonadati</taxon>
        <taxon>Pseudomonadota</taxon>
        <taxon>Alphaproteobacteria</taxon>
        <taxon>Hyphomicrobiales</taxon>
        <taxon>Methylobacteriaceae</taxon>
        <taxon>Methylorubrum</taxon>
    </lineage>
</organism>
<comment type="subunit">
    <text evidence="6">Tightly associated with the cellulose synthase catalytic subunit.</text>
</comment>
<keyword evidence="3 6" id="KW-0812">Transmembrane</keyword>
<comment type="caution">
    <text evidence="8">The sequence shown here is derived from an EMBL/GenBank/DDBJ whole genome shotgun (WGS) entry which is preliminary data.</text>
</comment>
<evidence type="ECO:0000313" key="9">
    <source>
        <dbReference type="Proteomes" id="UP000543554"/>
    </source>
</evidence>
<feature type="region of interest" description="Disordered" evidence="7">
    <location>
        <begin position="672"/>
        <end position="702"/>
    </location>
</feature>